<keyword evidence="3" id="KW-1185">Reference proteome</keyword>
<evidence type="ECO:0000259" key="1">
    <source>
        <dbReference type="PROSITE" id="PS50181"/>
    </source>
</evidence>
<accession>A0A1X2HW24</accession>
<protein>
    <recommendedName>
        <fullName evidence="1">F-box domain-containing protein</fullName>
    </recommendedName>
</protein>
<feature type="domain" description="F-box" evidence="1">
    <location>
        <begin position="19"/>
        <end position="55"/>
    </location>
</feature>
<dbReference type="OMA" id="FDQESRW"/>
<dbReference type="AlphaFoldDB" id="A0A1X2HW24"/>
<dbReference type="InterPro" id="IPR036047">
    <property type="entry name" value="F-box-like_dom_sf"/>
</dbReference>
<evidence type="ECO:0000313" key="2">
    <source>
        <dbReference type="EMBL" id="ORZ03753.1"/>
    </source>
</evidence>
<comment type="caution">
    <text evidence="2">The sequence shown here is derived from an EMBL/GenBank/DDBJ whole genome shotgun (WGS) entry which is preliminary data.</text>
</comment>
<reference evidence="2 3" key="1">
    <citation type="submission" date="2016-07" db="EMBL/GenBank/DDBJ databases">
        <title>Pervasive Adenine N6-methylation of Active Genes in Fungi.</title>
        <authorList>
            <consortium name="DOE Joint Genome Institute"/>
            <person name="Mondo S.J."/>
            <person name="Dannebaum R.O."/>
            <person name="Kuo R.C."/>
            <person name="Labutti K."/>
            <person name="Haridas S."/>
            <person name="Kuo A."/>
            <person name="Salamov A."/>
            <person name="Ahrendt S.R."/>
            <person name="Lipzen A."/>
            <person name="Sullivan W."/>
            <person name="Andreopoulos W.B."/>
            <person name="Clum A."/>
            <person name="Lindquist E."/>
            <person name="Daum C."/>
            <person name="Ramamoorthy G.K."/>
            <person name="Gryganskyi A."/>
            <person name="Culley D."/>
            <person name="Magnuson J.K."/>
            <person name="James T.Y."/>
            <person name="O'Malley M.A."/>
            <person name="Stajich J.E."/>
            <person name="Spatafora J.W."/>
            <person name="Visel A."/>
            <person name="Grigoriev I.V."/>
        </authorList>
    </citation>
    <scope>NUCLEOTIDE SEQUENCE [LARGE SCALE GENOMIC DNA]</scope>
    <source>
        <strain evidence="2 3">NRRL 2496</strain>
    </source>
</reference>
<dbReference type="PROSITE" id="PS50181">
    <property type="entry name" value="FBOX"/>
    <property type="match status" value="1"/>
</dbReference>
<evidence type="ECO:0000313" key="3">
    <source>
        <dbReference type="Proteomes" id="UP000242180"/>
    </source>
</evidence>
<dbReference type="Pfam" id="PF00646">
    <property type="entry name" value="F-box"/>
    <property type="match status" value="1"/>
</dbReference>
<proteinExistence type="predicted"/>
<dbReference type="SUPFAM" id="SSF81383">
    <property type="entry name" value="F-box domain"/>
    <property type="match status" value="1"/>
</dbReference>
<organism evidence="2 3">
    <name type="scientific">Syncephalastrum racemosum</name>
    <name type="common">Filamentous fungus</name>
    <dbReference type="NCBI Taxonomy" id="13706"/>
    <lineage>
        <taxon>Eukaryota</taxon>
        <taxon>Fungi</taxon>
        <taxon>Fungi incertae sedis</taxon>
        <taxon>Mucoromycota</taxon>
        <taxon>Mucoromycotina</taxon>
        <taxon>Mucoromycetes</taxon>
        <taxon>Mucorales</taxon>
        <taxon>Syncephalastraceae</taxon>
        <taxon>Syncephalastrum</taxon>
    </lineage>
</organism>
<dbReference type="Gene3D" id="1.20.1280.50">
    <property type="match status" value="1"/>
</dbReference>
<dbReference type="Proteomes" id="UP000242180">
    <property type="component" value="Unassembled WGS sequence"/>
</dbReference>
<dbReference type="OrthoDB" id="2399195at2759"/>
<dbReference type="InterPro" id="IPR001810">
    <property type="entry name" value="F-box_dom"/>
</dbReference>
<sequence>MPFLTFFSSHNRQINASTRLSILSLPNEILHLVLSCLSTPDLLVTCRVAPRFYDLALVIVSVRGCRLRLCFDQESRWRFAVDMTLASVTASQFAFVPLPSEQNCFLYASRVLRRPVLYKILLSEPNHNEDDEERDVLGSSVTVDVRHVGEHSKKLMHGAHFSYNISRRKSSSVKRQGEREIAALEFKCSPVWLCPRRTVLSRMFHAF</sequence>
<dbReference type="EMBL" id="MCGN01000001">
    <property type="protein sequence ID" value="ORZ03753.1"/>
    <property type="molecule type" value="Genomic_DNA"/>
</dbReference>
<dbReference type="InParanoid" id="A0A1X2HW24"/>
<gene>
    <name evidence="2" type="ORF">BCR43DRAFT_483908</name>
</gene>
<name>A0A1X2HW24_SYNRA</name>